<dbReference type="EMBL" id="JACVEL010000013">
    <property type="protein sequence ID" value="MBC9813702.1"/>
    <property type="molecule type" value="Genomic_DNA"/>
</dbReference>
<dbReference type="InterPro" id="IPR012429">
    <property type="entry name" value="HGSNAT_cat"/>
</dbReference>
<reference evidence="3" key="1">
    <citation type="submission" date="2020-09" db="EMBL/GenBank/DDBJ databases">
        <title>Taishania pollutisoli gen. nov., sp. nov., Isolated from Tetrabromobisphenol A-Contaminated Soil.</title>
        <authorList>
            <person name="Chen Q."/>
        </authorList>
    </citation>
    <scope>NUCLEOTIDE SEQUENCE</scope>
    <source>
        <strain evidence="3">CZZ-1</strain>
    </source>
</reference>
<accession>A0A8J6TTV0</accession>
<feature type="transmembrane region" description="Helical" evidence="1">
    <location>
        <begin position="142"/>
        <end position="160"/>
    </location>
</feature>
<protein>
    <submittedName>
        <fullName evidence="3">DUF1624 domain-containing protein</fullName>
    </submittedName>
</protein>
<dbReference type="RefSeq" id="WP_163489954.1">
    <property type="nucleotide sequence ID" value="NZ_JACVEL010000013.1"/>
</dbReference>
<comment type="caution">
    <text evidence="3">The sequence shown here is derived from an EMBL/GenBank/DDBJ whole genome shotgun (WGS) entry which is preliminary data.</text>
</comment>
<organism evidence="3 4">
    <name type="scientific">Taishania pollutisoli</name>
    <dbReference type="NCBI Taxonomy" id="2766479"/>
    <lineage>
        <taxon>Bacteria</taxon>
        <taxon>Pseudomonadati</taxon>
        <taxon>Bacteroidota</taxon>
        <taxon>Flavobacteriia</taxon>
        <taxon>Flavobacteriales</taxon>
        <taxon>Crocinitomicaceae</taxon>
        <taxon>Taishania</taxon>
    </lineage>
</organism>
<evidence type="ECO:0000256" key="1">
    <source>
        <dbReference type="SAM" id="Phobius"/>
    </source>
</evidence>
<dbReference type="Pfam" id="PF07786">
    <property type="entry name" value="HGSNAT_cat"/>
    <property type="match status" value="1"/>
</dbReference>
<dbReference type="Proteomes" id="UP000652681">
    <property type="component" value="Unassembled WGS sequence"/>
</dbReference>
<feature type="transmembrane region" description="Helical" evidence="1">
    <location>
        <begin position="328"/>
        <end position="348"/>
    </location>
</feature>
<feature type="domain" description="Heparan-alpha-glucosaminide N-acetyltransferase catalytic" evidence="2">
    <location>
        <begin position="15"/>
        <end position="221"/>
    </location>
</feature>
<gene>
    <name evidence="3" type="ORF">H9Y05_14595</name>
</gene>
<feature type="transmembrane region" description="Helical" evidence="1">
    <location>
        <begin position="221"/>
        <end position="240"/>
    </location>
</feature>
<feature type="transmembrane region" description="Helical" evidence="1">
    <location>
        <begin position="298"/>
        <end position="316"/>
    </location>
</feature>
<feature type="transmembrane region" description="Helical" evidence="1">
    <location>
        <begin position="260"/>
        <end position="278"/>
    </location>
</feature>
<evidence type="ECO:0000313" key="3">
    <source>
        <dbReference type="EMBL" id="MBC9813702.1"/>
    </source>
</evidence>
<evidence type="ECO:0000259" key="2">
    <source>
        <dbReference type="Pfam" id="PF07786"/>
    </source>
</evidence>
<keyword evidence="1" id="KW-0472">Membrane</keyword>
<evidence type="ECO:0000313" key="4">
    <source>
        <dbReference type="Proteomes" id="UP000652681"/>
    </source>
</evidence>
<feature type="transmembrane region" description="Helical" evidence="1">
    <location>
        <begin position="188"/>
        <end position="209"/>
    </location>
</feature>
<feature type="transmembrane region" description="Helical" evidence="1">
    <location>
        <begin position="56"/>
        <end position="79"/>
    </location>
</feature>
<name>A0A8J6TTV0_9FLAO</name>
<keyword evidence="4" id="KW-1185">Reference proteome</keyword>
<dbReference type="AlphaFoldDB" id="A0A8J6TTV0"/>
<proteinExistence type="predicted"/>
<keyword evidence="1" id="KW-1133">Transmembrane helix</keyword>
<feature type="transmembrane region" description="Helical" evidence="1">
    <location>
        <begin position="120"/>
        <end position="137"/>
    </location>
</feature>
<sequence length="373" mass="43393">MNNQSVELPLAKKPRLMFIDMARSIAILLMLEGHFVDDSLMLEYRDLNNPIYATWLYIRGFTSPIFLTVTGLVFIYLLLGKREEPYFSNLRVKKGFKRSLELLFWGFALQYYAFHVLQCIGVGIFSILILFGIYKLIRVIPLWIYYFVAGTLLFGFNLYLDQLPEFGVWPENAPYVIQNMFHGPGHRAIFPIVPWMGYTMYGAMLGSLLHDFKEQVKTWRAPLITITIGFIFYLFSKQILEGLDQLIGSPFVLNLGILDWLYMRFGMVLIALSSLMIIEKLIGDIKPNLFIKVGQNTLTIYIIHMMVLYGSLTGFGLNRLFHHRLNPWQVTLGALLFILLFVVFVKYLDQIKLKLDFILGPIRRFFNRIYGIK</sequence>
<keyword evidence="1" id="KW-0812">Transmembrane</keyword>